<feature type="region of interest" description="Disordered" evidence="1">
    <location>
        <begin position="140"/>
        <end position="178"/>
    </location>
</feature>
<dbReference type="AlphaFoldDB" id="A0AAW2Z941"/>
<evidence type="ECO:0000313" key="3">
    <source>
        <dbReference type="Proteomes" id="UP001431209"/>
    </source>
</evidence>
<dbReference type="Gene3D" id="3.80.10.10">
    <property type="entry name" value="Ribonuclease Inhibitor"/>
    <property type="match status" value="1"/>
</dbReference>
<feature type="compositionally biased region" description="Basic and acidic residues" evidence="1">
    <location>
        <begin position="167"/>
        <end position="178"/>
    </location>
</feature>
<feature type="compositionally biased region" description="Polar residues" evidence="1">
    <location>
        <begin position="143"/>
        <end position="154"/>
    </location>
</feature>
<sequence length="267" mass="29435">MNQITDKSVSEFCNYLCPIELFSETDLTVLRENVYKSHYGVFNIPREQQSIPVQQNVKNPVAHTPIPTEPAPLLLPPLPINLQYVESKKVAQPAINKKGPQKPPTVVATPTTPTAPPVHTVPGLDWDLRSERYAVPEVAETLPAQSGSRSASRNGPTPPVGKTTKKGKQEPVKPKDEVIPPPVVEEEIKPVVPAVPQPLFKVPGNNCLKSLNLSLNRGITNECVKSILDMLQHNTTINKLSLTRTRITEQMFIEIVNKLSETRNAST</sequence>
<dbReference type="Proteomes" id="UP001431209">
    <property type="component" value="Unassembled WGS sequence"/>
</dbReference>
<organism evidence="2 3">
    <name type="scientific">Acrasis kona</name>
    <dbReference type="NCBI Taxonomy" id="1008807"/>
    <lineage>
        <taxon>Eukaryota</taxon>
        <taxon>Discoba</taxon>
        <taxon>Heterolobosea</taxon>
        <taxon>Tetramitia</taxon>
        <taxon>Eutetramitia</taxon>
        <taxon>Acrasidae</taxon>
        <taxon>Acrasis</taxon>
    </lineage>
</organism>
<feature type="compositionally biased region" description="Low complexity" evidence="1">
    <location>
        <begin position="104"/>
        <end position="122"/>
    </location>
</feature>
<reference evidence="2 3" key="1">
    <citation type="submission" date="2024-03" db="EMBL/GenBank/DDBJ databases">
        <title>The Acrasis kona genome and developmental transcriptomes reveal deep origins of eukaryotic multicellular pathways.</title>
        <authorList>
            <person name="Sheikh S."/>
            <person name="Fu C.-J."/>
            <person name="Brown M.W."/>
            <person name="Baldauf S.L."/>
        </authorList>
    </citation>
    <scope>NUCLEOTIDE SEQUENCE [LARGE SCALE GENOMIC DNA]</scope>
    <source>
        <strain evidence="2 3">ATCC MYA-3509</strain>
    </source>
</reference>
<dbReference type="SUPFAM" id="SSF52047">
    <property type="entry name" value="RNI-like"/>
    <property type="match status" value="1"/>
</dbReference>
<evidence type="ECO:0000313" key="2">
    <source>
        <dbReference type="EMBL" id="KAL0485824.1"/>
    </source>
</evidence>
<accession>A0AAW2Z941</accession>
<name>A0AAW2Z941_9EUKA</name>
<gene>
    <name evidence="2" type="ORF">AKO1_004124</name>
</gene>
<keyword evidence="3" id="KW-1185">Reference proteome</keyword>
<dbReference type="EMBL" id="JAOPGA020001171">
    <property type="protein sequence ID" value="KAL0485824.1"/>
    <property type="molecule type" value="Genomic_DNA"/>
</dbReference>
<proteinExistence type="predicted"/>
<comment type="caution">
    <text evidence="2">The sequence shown here is derived from an EMBL/GenBank/DDBJ whole genome shotgun (WGS) entry which is preliminary data.</text>
</comment>
<feature type="region of interest" description="Disordered" evidence="1">
    <location>
        <begin position="92"/>
        <end position="123"/>
    </location>
</feature>
<protein>
    <submittedName>
        <fullName evidence="2">Uncharacterized protein</fullName>
    </submittedName>
</protein>
<dbReference type="InterPro" id="IPR032675">
    <property type="entry name" value="LRR_dom_sf"/>
</dbReference>
<evidence type="ECO:0000256" key="1">
    <source>
        <dbReference type="SAM" id="MobiDB-lite"/>
    </source>
</evidence>